<keyword evidence="5" id="KW-1185">Reference proteome</keyword>
<dbReference type="InterPro" id="IPR050832">
    <property type="entry name" value="Bact_Acetyltransf"/>
</dbReference>
<dbReference type="Proteomes" id="UP001315686">
    <property type="component" value="Unassembled WGS sequence"/>
</dbReference>
<dbReference type="InterPro" id="IPR016181">
    <property type="entry name" value="Acyl_CoA_acyltransferase"/>
</dbReference>
<dbReference type="RefSeq" id="WP_327793582.1">
    <property type="nucleotide sequence ID" value="NZ_JADQAZ010000002.1"/>
</dbReference>
<proteinExistence type="predicted"/>
<dbReference type="CDD" id="cd04301">
    <property type="entry name" value="NAT_SF"/>
    <property type="match status" value="1"/>
</dbReference>
<dbReference type="EMBL" id="JADQAZ010000002">
    <property type="protein sequence ID" value="MBT0957347.1"/>
    <property type="molecule type" value="Genomic_DNA"/>
</dbReference>
<organism evidence="4 5">
    <name type="scientific">Harenicola maris</name>
    <dbReference type="NCBI Taxonomy" id="2841044"/>
    <lineage>
        <taxon>Bacteria</taxon>
        <taxon>Pseudomonadati</taxon>
        <taxon>Pseudomonadota</taxon>
        <taxon>Alphaproteobacteria</taxon>
        <taxon>Rhodobacterales</taxon>
        <taxon>Paracoccaceae</taxon>
        <taxon>Harenicola</taxon>
    </lineage>
</organism>
<dbReference type="InterPro" id="IPR000182">
    <property type="entry name" value="GNAT_dom"/>
</dbReference>
<evidence type="ECO:0000313" key="5">
    <source>
        <dbReference type="Proteomes" id="UP001315686"/>
    </source>
</evidence>
<evidence type="ECO:0000256" key="1">
    <source>
        <dbReference type="ARBA" id="ARBA00022679"/>
    </source>
</evidence>
<reference evidence="4 5" key="1">
    <citation type="journal article" date="2021" name="Arch. Microbiol.">
        <title>Harenicola maris gen. nov., sp. nov. isolated from the Sea of Japan shallow sediments.</title>
        <authorList>
            <person name="Romanenko L.A."/>
            <person name="Kurilenko V.V."/>
            <person name="Chernysheva N.Y."/>
            <person name="Tekutyeva L.A."/>
            <person name="Velansky P.V."/>
            <person name="Svetashev V.I."/>
            <person name="Isaeva M.P."/>
        </authorList>
    </citation>
    <scope>NUCLEOTIDE SEQUENCE [LARGE SCALE GENOMIC DNA]</scope>
    <source>
        <strain evidence="4 5">KMM 3653</strain>
    </source>
</reference>
<dbReference type="Pfam" id="PF00583">
    <property type="entry name" value="Acetyltransf_1"/>
    <property type="match status" value="1"/>
</dbReference>
<dbReference type="PROSITE" id="PS51186">
    <property type="entry name" value="GNAT"/>
    <property type="match status" value="1"/>
</dbReference>
<dbReference type="PANTHER" id="PTHR43877">
    <property type="entry name" value="AMINOALKYLPHOSPHONATE N-ACETYLTRANSFERASE-RELATED-RELATED"/>
    <property type="match status" value="1"/>
</dbReference>
<comment type="caution">
    <text evidence="4">The sequence shown here is derived from an EMBL/GenBank/DDBJ whole genome shotgun (WGS) entry which is preliminary data.</text>
</comment>
<accession>A0AAP2CQG2</accession>
<feature type="domain" description="N-acetyltransferase" evidence="3">
    <location>
        <begin position="107"/>
        <end position="240"/>
    </location>
</feature>
<sequence length="240" mass="25487">MNLPTPARIYDAIDATWPPAEAQSIGDWTVRRGAGGGSRVSAATTTNEAADIAQMEQAQTALGQTPLVMVRQGQTTLDTALQGAGYTVKDPVRAYAIKAADLAQDPPKVTAFIVQGAPLTAQKEVWTLDGIGADRLAVMDRCAQPKCTVMGRYKDRPLGTAYLAADGDLAMLHALVVAPAARRQNLARHMMWAAASWAQDQGATWLSVVVTKANAPANGLYTSLGMSPVGDYHYRQHPSA</sequence>
<gene>
    <name evidence="4" type="ORF">IV417_08115</name>
</gene>
<evidence type="ECO:0000313" key="4">
    <source>
        <dbReference type="EMBL" id="MBT0957347.1"/>
    </source>
</evidence>
<keyword evidence="2" id="KW-0012">Acyltransferase</keyword>
<dbReference type="AlphaFoldDB" id="A0AAP2CQG2"/>
<evidence type="ECO:0000256" key="2">
    <source>
        <dbReference type="ARBA" id="ARBA00023315"/>
    </source>
</evidence>
<name>A0AAP2CQG2_9RHOB</name>
<protein>
    <submittedName>
        <fullName evidence="4">GNAT family N-acetyltransferase</fullName>
    </submittedName>
</protein>
<dbReference type="GO" id="GO:0016747">
    <property type="term" value="F:acyltransferase activity, transferring groups other than amino-acyl groups"/>
    <property type="evidence" value="ECO:0007669"/>
    <property type="project" value="InterPro"/>
</dbReference>
<evidence type="ECO:0000259" key="3">
    <source>
        <dbReference type="PROSITE" id="PS51186"/>
    </source>
</evidence>
<dbReference type="Gene3D" id="3.40.630.30">
    <property type="match status" value="1"/>
</dbReference>
<dbReference type="SUPFAM" id="SSF55729">
    <property type="entry name" value="Acyl-CoA N-acyltransferases (Nat)"/>
    <property type="match status" value="1"/>
</dbReference>
<keyword evidence="1" id="KW-0808">Transferase</keyword>